<dbReference type="Proteomes" id="UP000318065">
    <property type="component" value="Chromosome"/>
</dbReference>
<evidence type="ECO:0000313" key="2">
    <source>
        <dbReference type="EMBL" id="BBL79291.1"/>
    </source>
</evidence>
<sequence length="55" mass="6070">MAVHAAGRRENRDRSGFVYTLIMPVGDGNNYRARCHIGPGDEGEPVVTITRPDED</sequence>
<proteinExistence type="predicted"/>
<dbReference type="AlphaFoldDB" id="A0A510HH63"/>
<keyword evidence="3" id="KW-1185">Reference proteome</keyword>
<organism evidence="2 3">
    <name type="scientific">Rubrobacter xylanophilus</name>
    <dbReference type="NCBI Taxonomy" id="49319"/>
    <lineage>
        <taxon>Bacteria</taxon>
        <taxon>Bacillati</taxon>
        <taxon>Actinomycetota</taxon>
        <taxon>Rubrobacteria</taxon>
        <taxon>Rubrobacterales</taxon>
        <taxon>Rubrobacteraceae</taxon>
        <taxon>Rubrobacter</taxon>
    </lineage>
</organism>
<protein>
    <submittedName>
        <fullName evidence="2">Uncharacterized protein</fullName>
    </submittedName>
</protein>
<name>A0A510HH63_9ACTN</name>
<evidence type="ECO:0000313" key="3">
    <source>
        <dbReference type="Proteomes" id="UP000318065"/>
    </source>
</evidence>
<gene>
    <name evidence="2" type="ORF">RxyAA322_11450</name>
</gene>
<dbReference type="EMBL" id="AP019791">
    <property type="protein sequence ID" value="BBL79291.1"/>
    <property type="molecule type" value="Genomic_DNA"/>
</dbReference>
<feature type="region of interest" description="Disordered" evidence="1">
    <location>
        <begin position="36"/>
        <end position="55"/>
    </location>
</feature>
<reference evidence="2" key="1">
    <citation type="journal article" date="2019" name="Microbiol. Resour. Announc.">
        <title>Complete Genome Sequence of Rubrobacter xylanophilus Strain AA3-22, Isolated from Arima Onsen in Japan.</title>
        <authorList>
            <person name="Tomariguchi N."/>
            <person name="Miyazaki K."/>
        </authorList>
    </citation>
    <scope>NUCLEOTIDE SEQUENCE [LARGE SCALE GENOMIC DNA]</scope>
    <source>
        <strain evidence="2">AA3-22</strain>
    </source>
</reference>
<accession>A0A510HH63</accession>
<evidence type="ECO:0000256" key="1">
    <source>
        <dbReference type="SAM" id="MobiDB-lite"/>
    </source>
</evidence>